<evidence type="ECO:0000313" key="1">
    <source>
        <dbReference type="EMBL" id="SEQ29240.1"/>
    </source>
</evidence>
<dbReference type="EMBL" id="FOFX01000034">
    <property type="protein sequence ID" value="SEQ29240.1"/>
    <property type="molecule type" value="Genomic_DNA"/>
</dbReference>
<organism evidence="1 2">
    <name type="scientific">Nitrosomonas ureae</name>
    <dbReference type="NCBI Taxonomy" id="44577"/>
    <lineage>
        <taxon>Bacteria</taxon>
        <taxon>Pseudomonadati</taxon>
        <taxon>Pseudomonadota</taxon>
        <taxon>Betaproteobacteria</taxon>
        <taxon>Nitrosomonadales</taxon>
        <taxon>Nitrosomonadaceae</taxon>
        <taxon>Nitrosomonas</taxon>
    </lineage>
</organism>
<protein>
    <submittedName>
        <fullName evidence="1">Uncharacterized protein</fullName>
    </submittedName>
</protein>
<proteinExistence type="predicted"/>
<sequence length="63" mass="7242">MKPKLMSDSINNYDYGSLRQTHINVIIGSYSEFMAGLVELAMQSCHLLETQIILTNLIEIRRK</sequence>
<name>A0A1H9EU36_9PROT</name>
<evidence type="ECO:0000313" key="2">
    <source>
        <dbReference type="Proteomes" id="UP000181998"/>
    </source>
</evidence>
<accession>A0A1H9EU36</accession>
<dbReference type="AlphaFoldDB" id="A0A1H9EU36"/>
<gene>
    <name evidence="1" type="ORF">SAMN05421510_103436</name>
</gene>
<reference evidence="1 2" key="1">
    <citation type="submission" date="2016-10" db="EMBL/GenBank/DDBJ databases">
        <authorList>
            <person name="de Groot N.N."/>
        </authorList>
    </citation>
    <scope>NUCLEOTIDE SEQUENCE [LARGE SCALE GENOMIC DNA]</scope>
    <source>
        <strain evidence="1 2">Nm9</strain>
    </source>
</reference>
<dbReference type="Proteomes" id="UP000181998">
    <property type="component" value="Unassembled WGS sequence"/>
</dbReference>